<dbReference type="EMBL" id="CAXKWB010011294">
    <property type="protein sequence ID" value="CAL4100742.1"/>
    <property type="molecule type" value="Genomic_DNA"/>
</dbReference>
<dbReference type="InterPro" id="IPR019402">
    <property type="entry name" value="CWH43_N"/>
</dbReference>
<protein>
    <recommendedName>
        <fullName evidence="9">CWH43-like N-terminal domain-containing protein</fullName>
    </recommendedName>
</protein>
<dbReference type="GO" id="GO:0000139">
    <property type="term" value="C:Golgi membrane"/>
    <property type="evidence" value="ECO:0007669"/>
    <property type="project" value="UniProtKB-SubCell"/>
</dbReference>
<evidence type="ECO:0000259" key="9">
    <source>
        <dbReference type="Pfam" id="PF10277"/>
    </source>
</evidence>
<evidence type="ECO:0000256" key="1">
    <source>
        <dbReference type="ARBA" id="ARBA00004653"/>
    </source>
</evidence>
<name>A0AAV2QWB0_MEGNR</name>
<keyword evidence="11" id="KW-1185">Reference proteome</keyword>
<reference evidence="10 11" key="1">
    <citation type="submission" date="2024-05" db="EMBL/GenBank/DDBJ databases">
        <authorList>
            <person name="Wallberg A."/>
        </authorList>
    </citation>
    <scope>NUCLEOTIDE SEQUENCE [LARGE SCALE GENOMIC DNA]</scope>
</reference>
<comment type="similarity">
    <text evidence="2">Belongs to the PGAP2 family.</text>
</comment>
<dbReference type="PANTHER" id="PTHR12892">
    <property type="entry name" value="FGF RECEPTOR ACTIVATING PROTEIN 1"/>
    <property type="match status" value="1"/>
</dbReference>
<feature type="transmembrane region" description="Helical" evidence="8">
    <location>
        <begin position="50"/>
        <end position="70"/>
    </location>
</feature>
<evidence type="ECO:0000256" key="3">
    <source>
        <dbReference type="ARBA" id="ARBA00022502"/>
    </source>
</evidence>
<evidence type="ECO:0000313" key="10">
    <source>
        <dbReference type="EMBL" id="CAL4100742.1"/>
    </source>
</evidence>
<dbReference type="Pfam" id="PF10277">
    <property type="entry name" value="Frag1"/>
    <property type="match status" value="1"/>
</dbReference>
<keyword evidence="6" id="KW-0333">Golgi apparatus</keyword>
<dbReference type="GO" id="GO:0006506">
    <property type="term" value="P:GPI anchor biosynthetic process"/>
    <property type="evidence" value="ECO:0007669"/>
    <property type="project" value="UniProtKB-KW"/>
</dbReference>
<evidence type="ECO:0000256" key="5">
    <source>
        <dbReference type="ARBA" id="ARBA00022989"/>
    </source>
</evidence>
<evidence type="ECO:0000313" key="11">
    <source>
        <dbReference type="Proteomes" id="UP001497623"/>
    </source>
</evidence>
<feature type="transmembrane region" description="Helical" evidence="8">
    <location>
        <begin position="140"/>
        <end position="159"/>
    </location>
</feature>
<comment type="subcellular location">
    <subcellularLocation>
        <location evidence="1">Golgi apparatus membrane</location>
        <topology evidence="1">Multi-pass membrane protein</topology>
    </subcellularLocation>
</comment>
<evidence type="ECO:0000256" key="4">
    <source>
        <dbReference type="ARBA" id="ARBA00022692"/>
    </source>
</evidence>
<dbReference type="Proteomes" id="UP001497623">
    <property type="component" value="Unassembled WGS sequence"/>
</dbReference>
<dbReference type="PANTHER" id="PTHR12892:SF11">
    <property type="entry name" value="POST-GPI ATTACHMENT TO PROTEINS FACTOR 2"/>
    <property type="match status" value="1"/>
</dbReference>
<accession>A0AAV2QWB0</accession>
<sequence>MLESLFVIRSFYDLISVSLSAVTLYQESSLRCLHLNKYDIKLSKSPRSSLLLFLFFLGSVGPGSTLGHWVRRLVPPIYPVPLRFLKLAVYHVFRKHLLIALGSFERLVKVATFLNVIENIALLGLSFVSSKDNYGVHKGFFITFIICSEVYMLLTYYLLKDIQNRLTNPNERLAFRRKKQLLCVNIGCFLIALYFFYRHNTYCEEGIYTMFALFEYIVVLSNMGFHMAAYYDFYHHHLTVGEIKMTSSY</sequence>
<keyword evidence="4 8" id="KW-0812">Transmembrane</keyword>
<evidence type="ECO:0000256" key="8">
    <source>
        <dbReference type="SAM" id="Phobius"/>
    </source>
</evidence>
<dbReference type="GO" id="GO:0005789">
    <property type="term" value="C:endoplasmic reticulum membrane"/>
    <property type="evidence" value="ECO:0007669"/>
    <property type="project" value="TreeGrafter"/>
</dbReference>
<dbReference type="AlphaFoldDB" id="A0AAV2QWB0"/>
<proteinExistence type="inferred from homology"/>
<feature type="non-terminal residue" evidence="10">
    <location>
        <position position="249"/>
    </location>
</feature>
<evidence type="ECO:0000256" key="7">
    <source>
        <dbReference type="ARBA" id="ARBA00023136"/>
    </source>
</evidence>
<organism evidence="10 11">
    <name type="scientific">Meganyctiphanes norvegica</name>
    <name type="common">Northern krill</name>
    <name type="synonym">Thysanopoda norvegica</name>
    <dbReference type="NCBI Taxonomy" id="48144"/>
    <lineage>
        <taxon>Eukaryota</taxon>
        <taxon>Metazoa</taxon>
        <taxon>Ecdysozoa</taxon>
        <taxon>Arthropoda</taxon>
        <taxon>Crustacea</taxon>
        <taxon>Multicrustacea</taxon>
        <taxon>Malacostraca</taxon>
        <taxon>Eumalacostraca</taxon>
        <taxon>Eucarida</taxon>
        <taxon>Euphausiacea</taxon>
        <taxon>Euphausiidae</taxon>
        <taxon>Meganyctiphanes</taxon>
    </lineage>
</organism>
<evidence type="ECO:0000256" key="2">
    <source>
        <dbReference type="ARBA" id="ARBA00007414"/>
    </source>
</evidence>
<gene>
    <name evidence="10" type="ORF">MNOR_LOCUS16874</name>
</gene>
<dbReference type="InterPro" id="IPR039545">
    <property type="entry name" value="PGAP2"/>
</dbReference>
<comment type="caution">
    <text evidence="10">The sequence shown here is derived from an EMBL/GenBank/DDBJ whole genome shotgun (WGS) entry which is preliminary data.</text>
</comment>
<feature type="domain" description="CWH43-like N-terminal" evidence="9">
    <location>
        <begin position="81"/>
        <end position="235"/>
    </location>
</feature>
<evidence type="ECO:0000256" key="6">
    <source>
        <dbReference type="ARBA" id="ARBA00023034"/>
    </source>
</evidence>
<feature type="transmembrane region" description="Helical" evidence="8">
    <location>
        <begin position="209"/>
        <end position="231"/>
    </location>
</feature>
<keyword evidence="7 8" id="KW-0472">Membrane</keyword>
<keyword evidence="5 8" id="KW-1133">Transmembrane helix</keyword>
<keyword evidence="3" id="KW-0337">GPI-anchor biosynthesis</keyword>
<feature type="transmembrane region" description="Helical" evidence="8">
    <location>
        <begin position="180"/>
        <end position="197"/>
    </location>
</feature>